<dbReference type="Pfam" id="PF20246">
    <property type="entry name" value="DUF6601"/>
    <property type="match status" value="1"/>
</dbReference>
<dbReference type="EMBL" id="KZ613464">
    <property type="protein sequence ID" value="PMD28686.1"/>
    <property type="molecule type" value="Genomic_DNA"/>
</dbReference>
<evidence type="ECO:0000313" key="2">
    <source>
        <dbReference type="EMBL" id="PMD28686.1"/>
    </source>
</evidence>
<dbReference type="Proteomes" id="UP000235672">
    <property type="component" value="Unassembled WGS sequence"/>
</dbReference>
<evidence type="ECO:0000313" key="3">
    <source>
        <dbReference type="Proteomes" id="UP000235672"/>
    </source>
</evidence>
<protein>
    <submittedName>
        <fullName evidence="2">Uncharacterized protein</fullName>
    </submittedName>
</protein>
<reference evidence="2 3" key="1">
    <citation type="submission" date="2016-05" db="EMBL/GenBank/DDBJ databases">
        <title>A degradative enzymes factory behind the ericoid mycorrhizal symbiosis.</title>
        <authorList>
            <consortium name="DOE Joint Genome Institute"/>
            <person name="Martino E."/>
            <person name="Morin E."/>
            <person name="Grelet G."/>
            <person name="Kuo A."/>
            <person name="Kohler A."/>
            <person name="Daghino S."/>
            <person name="Barry K."/>
            <person name="Choi C."/>
            <person name="Cichocki N."/>
            <person name="Clum A."/>
            <person name="Copeland A."/>
            <person name="Hainaut M."/>
            <person name="Haridas S."/>
            <person name="Labutti K."/>
            <person name="Lindquist E."/>
            <person name="Lipzen A."/>
            <person name="Khouja H.-R."/>
            <person name="Murat C."/>
            <person name="Ohm R."/>
            <person name="Olson A."/>
            <person name="Spatafora J."/>
            <person name="Veneault-Fourrey C."/>
            <person name="Henrissat B."/>
            <person name="Grigoriev I."/>
            <person name="Martin F."/>
            <person name="Perotto S."/>
        </authorList>
    </citation>
    <scope>NUCLEOTIDE SEQUENCE [LARGE SCALE GENOMIC DNA]</scope>
    <source>
        <strain evidence="2 3">UAMH 7357</strain>
    </source>
</reference>
<organism evidence="2 3">
    <name type="scientific">Hyaloscypha hepaticicola</name>
    <dbReference type="NCBI Taxonomy" id="2082293"/>
    <lineage>
        <taxon>Eukaryota</taxon>
        <taxon>Fungi</taxon>
        <taxon>Dikarya</taxon>
        <taxon>Ascomycota</taxon>
        <taxon>Pezizomycotina</taxon>
        <taxon>Leotiomycetes</taxon>
        <taxon>Helotiales</taxon>
        <taxon>Hyaloscyphaceae</taxon>
        <taxon>Hyaloscypha</taxon>
    </lineage>
</organism>
<feature type="transmembrane region" description="Helical" evidence="1">
    <location>
        <begin position="206"/>
        <end position="225"/>
    </location>
</feature>
<accession>A0A2J6QQZ4</accession>
<dbReference type="OrthoDB" id="5086500at2759"/>
<feature type="transmembrane region" description="Helical" evidence="1">
    <location>
        <begin position="245"/>
        <end position="273"/>
    </location>
</feature>
<dbReference type="AlphaFoldDB" id="A0A2J6QQZ4"/>
<gene>
    <name evidence="2" type="ORF">NA56DRAFT_714952</name>
</gene>
<keyword evidence="3" id="KW-1185">Reference proteome</keyword>
<dbReference type="PANTHER" id="PTHR34414">
    <property type="entry name" value="HET DOMAIN-CONTAINING PROTEIN-RELATED"/>
    <property type="match status" value="1"/>
</dbReference>
<dbReference type="InterPro" id="IPR046536">
    <property type="entry name" value="DUF6601"/>
</dbReference>
<dbReference type="STRING" id="1745343.A0A2J6QQZ4"/>
<keyword evidence="1" id="KW-0812">Transmembrane</keyword>
<keyword evidence="1" id="KW-1133">Transmembrane helix</keyword>
<dbReference type="PANTHER" id="PTHR34414:SF1">
    <property type="entry name" value="SUBTILISIN-LIKE SERINE PROTEASE"/>
    <property type="match status" value="1"/>
</dbReference>
<keyword evidence="1" id="KW-0472">Membrane</keyword>
<name>A0A2J6QQZ4_9HELO</name>
<evidence type="ECO:0000256" key="1">
    <source>
        <dbReference type="SAM" id="Phobius"/>
    </source>
</evidence>
<proteinExistence type="predicted"/>
<sequence length="289" mass="33995">MGPLYFPPSELLQILTLSRLNAIHQYLWMAGRPRPCRPLHRQLMIGREVAVTEQGNLHLLWRESKIFIKPLPKELLDEVFWTEHLSTTNPNPDGTETREGAIGLLLSYSWLIRWKSDLRIARNLGLLPKKVKFRDWNELIATLSPRLERAKIARPYPTWRYDYGELRLFRINLIYRFSPQTISLNSLFRAYMNHYDRYTPFFERNFRWILIVFIYVSIILNAMQVGLATSRLASSYHFQQITSDFALFSIFVALCSLVLGLVVLLCAFAYHFVTTARFLKRAVRAHSRE</sequence>